<reference evidence="2 3" key="1">
    <citation type="submission" date="2012-06" db="EMBL/GenBank/DDBJ databases">
        <title>The complete chromosome of genome of Turneriella parva DSM 21527.</title>
        <authorList>
            <consortium name="US DOE Joint Genome Institute (JGI-PGF)"/>
            <person name="Lucas S."/>
            <person name="Han J."/>
            <person name="Lapidus A."/>
            <person name="Bruce D."/>
            <person name="Goodwin L."/>
            <person name="Pitluck S."/>
            <person name="Peters L."/>
            <person name="Kyrpides N."/>
            <person name="Mavromatis K."/>
            <person name="Ivanova N."/>
            <person name="Mikhailova N."/>
            <person name="Chertkov O."/>
            <person name="Detter J.C."/>
            <person name="Tapia R."/>
            <person name="Han C."/>
            <person name="Land M."/>
            <person name="Hauser L."/>
            <person name="Markowitz V."/>
            <person name="Cheng J.-F."/>
            <person name="Hugenholtz P."/>
            <person name="Woyke T."/>
            <person name="Wu D."/>
            <person name="Gronow S."/>
            <person name="Wellnitz S."/>
            <person name="Brambilla E."/>
            <person name="Klenk H.-P."/>
            <person name="Eisen J.A."/>
        </authorList>
    </citation>
    <scope>NUCLEOTIDE SEQUENCE [LARGE SCALE GENOMIC DNA]</scope>
    <source>
        <strain evidence="3">ATCC BAA-1111 / DSM 21527 / NCTC 11395 / H</strain>
    </source>
</reference>
<feature type="chain" id="PRO_5003685741" description="DUF5683 domain-containing protein" evidence="1">
    <location>
        <begin position="36"/>
        <end position="203"/>
    </location>
</feature>
<dbReference type="STRING" id="869212.Turpa_0372"/>
<dbReference type="KEGG" id="tpx:Turpa_0372"/>
<evidence type="ECO:0000256" key="1">
    <source>
        <dbReference type="SAM" id="SignalP"/>
    </source>
</evidence>
<keyword evidence="1" id="KW-0732">Signal</keyword>
<evidence type="ECO:0000313" key="3">
    <source>
        <dbReference type="Proteomes" id="UP000006048"/>
    </source>
</evidence>
<accession>I4B171</accession>
<proteinExistence type="predicted"/>
<dbReference type="RefSeq" id="WP_014801548.1">
    <property type="nucleotide sequence ID" value="NC_018020.1"/>
</dbReference>
<evidence type="ECO:0000313" key="2">
    <source>
        <dbReference type="EMBL" id="AFM11028.1"/>
    </source>
</evidence>
<dbReference type="EMBL" id="CP002959">
    <property type="protein sequence ID" value="AFM11028.1"/>
    <property type="molecule type" value="Genomic_DNA"/>
</dbReference>
<protein>
    <recommendedName>
        <fullName evidence="4">DUF5683 domain-containing protein</fullName>
    </recommendedName>
</protein>
<feature type="signal peptide" evidence="1">
    <location>
        <begin position="1"/>
        <end position="35"/>
    </location>
</feature>
<gene>
    <name evidence="2" type="ordered locus">Turpa_0372</name>
</gene>
<keyword evidence="3" id="KW-1185">Reference proteome</keyword>
<dbReference type="Proteomes" id="UP000006048">
    <property type="component" value="Chromosome"/>
</dbReference>
<name>I4B171_TURPD</name>
<sequence>MKYRGLRVSSRALRVLQSATFMLCFMLTAAGSVHAAPPEAARARFVPADSVQPAAPLQMAAIDFLLPGYGMYRHNETGYAALYFSSNLVNLGLIYVAYRNWQFYESAYVAAELRQRSEPDPLQFADPAGGSDYLSLQDIKNRAERGQLFFAVSIVTNVALRFLSATHTWSLADAAKRRSGPRYEMFPDATGGLRAAGMYSFYF</sequence>
<evidence type="ECO:0008006" key="4">
    <source>
        <dbReference type="Google" id="ProtNLM"/>
    </source>
</evidence>
<dbReference type="AlphaFoldDB" id="I4B171"/>
<organism evidence="2 3">
    <name type="scientific">Turneriella parva (strain ATCC BAA-1111 / DSM 21527 / NCTC 11395 / H)</name>
    <name type="common">Leptospira parva</name>
    <dbReference type="NCBI Taxonomy" id="869212"/>
    <lineage>
        <taxon>Bacteria</taxon>
        <taxon>Pseudomonadati</taxon>
        <taxon>Spirochaetota</taxon>
        <taxon>Spirochaetia</taxon>
        <taxon>Leptospirales</taxon>
        <taxon>Leptospiraceae</taxon>
        <taxon>Turneriella</taxon>
    </lineage>
</organism>
<dbReference type="HOGENOM" id="CLU_1348446_0_0_12"/>